<dbReference type="AlphaFoldDB" id="V2Y3P8"/>
<evidence type="ECO:0000313" key="2">
    <source>
        <dbReference type="Proteomes" id="UP000018227"/>
    </source>
</evidence>
<dbReference type="eggNOG" id="COG3039">
    <property type="taxonomic scope" value="Bacteria"/>
</dbReference>
<dbReference type="Proteomes" id="UP000018227">
    <property type="component" value="Unassembled WGS sequence"/>
</dbReference>
<accession>V2Y3P8</accession>
<dbReference type="STRING" id="592026.GCWU0000282_001577"/>
<comment type="caution">
    <text evidence="1">The sequence shown here is derived from an EMBL/GenBank/DDBJ whole genome shotgun (WGS) entry which is preliminary data.</text>
</comment>
<proteinExistence type="predicted"/>
<organism evidence="1 2">
    <name type="scientific">Catonella morbi ATCC 51271</name>
    <dbReference type="NCBI Taxonomy" id="592026"/>
    <lineage>
        <taxon>Bacteria</taxon>
        <taxon>Bacillati</taxon>
        <taxon>Bacillota</taxon>
        <taxon>Clostridia</taxon>
        <taxon>Lachnospirales</taxon>
        <taxon>Lachnospiraceae</taxon>
        <taxon>Catonella</taxon>
    </lineage>
</organism>
<sequence length="116" mass="13381">MDIEPTLKRMDSMMIGSNIRQMGRVELLYTCLSNLVHEVSKDGNDALLDGLNDYNNPDNRNRVIYHDRSTAQSEKLQKIIDDAVSFLPKCKEGYEHTDDYQLLLRAINEQTKTLSF</sequence>
<dbReference type="HOGENOM" id="CLU_2092395_0_0_9"/>
<protein>
    <submittedName>
        <fullName evidence="1">Uncharacterized protein</fullName>
    </submittedName>
</protein>
<gene>
    <name evidence="1" type="ORF">GCWU0000282_001577</name>
</gene>
<name>V2Y3P8_9FIRM</name>
<keyword evidence="2" id="KW-1185">Reference proteome</keyword>
<reference evidence="1 2" key="1">
    <citation type="submission" date="2013-06" db="EMBL/GenBank/DDBJ databases">
        <authorList>
            <person name="Weinstock G."/>
            <person name="Sodergren E."/>
            <person name="Clifton S."/>
            <person name="Fulton L."/>
            <person name="Fulton B."/>
            <person name="Courtney L."/>
            <person name="Fronick C."/>
            <person name="Harrison M."/>
            <person name="Strong C."/>
            <person name="Farmer C."/>
            <person name="Delahaunty K."/>
            <person name="Markovic C."/>
            <person name="Hall O."/>
            <person name="Minx P."/>
            <person name="Tomlinson C."/>
            <person name="Mitreva M."/>
            <person name="Nelson J."/>
            <person name="Hou S."/>
            <person name="Wollam A."/>
            <person name="Pepin K.H."/>
            <person name="Johnson M."/>
            <person name="Bhonagiri V."/>
            <person name="Nash W.E."/>
            <person name="Warren W."/>
            <person name="Chinwalla A."/>
            <person name="Mardis E.R."/>
            <person name="Wilson R.K."/>
        </authorList>
    </citation>
    <scope>NUCLEOTIDE SEQUENCE [LARGE SCALE GENOMIC DNA]</scope>
    <source>
        <strain evidence="1 2">ATCC 51271</strain>
    </source>
</reference>
<evidence type="ECO:0000313" key="1">
    <source>
        <dbReference type="EMBL" id="ESL02707.1"/>
    </source>
</evidence>
<dbReference type="EMBL" id="ACIL03000013">
    <property type="protein sequence ID" value="ESL02707.1"/>
    <property type="molecule type" value="Genomic_DNA"/>
</dbReference>